<dbReference type="AlphaFoldDB" id="A0A290QAI5"/>
<accession>A0A290QAI5</accession>
<reference evidence="2 3" key="1">
    <citation type="submission" date="2017-09" db="EMBL/GenBank/DDBJ databases">
        <title>Complete genome sequence of Verrucomicrobial strain HZ-65, isolated from freshwater.</title>
        <authorList>
            <person name="Choi A."/>
        </authorList>
    </citation>
    <scope>NUCLEOTIDE SEQUENCE [LARGE SCALE GENOMIC DNA]</scope>
    <source>
        <strain evidence="2 3">HZ-65</strain>
    </source>
</reference>
<evidence type="ECO:0000256" key="1">
    <source>
        <dbReference type="SAM" id="MobiDB-lite"/>
    </source>
</evidence>
<dbReference type="KEGG" id="vbh:CMV30_04345"/>
<name>A0A290QAI5_9BACT</name>
<evidence type="ECO:0000313" key="3">
    <source>
        <dbReference type="Proteomes" id="UP000217265"/>
    </source>
</evidence>
<dbReference type="EMBL" id="CP023344">
    <property type="protein sequence ID" value="ATC63246.1"/>
    <property type="molecule type" value="Genomic_DNA"/>
</dbReference>
<dbReference type="RefSeq" id="WP_096054878.1">
    <property type="nucleotide sequence ID" value="NZ_CP023344.1"/>
</dbReference>
<gene>
    <name evidence="2" type="ORF">CMV30_04345</name>
</gene>
<dbReference type="Proteomes" id="UP000217265">
    <property type="component" value="Chromosome"/>
</dbReference>
<dbReference type="OrthoDB" id="7472444at2"/>
<evidence type="ECO:0000313" key="2">
    <source>
        <dbReference type="EMBL" id="ATC63246.1"/>
    </source>
</evidence>
<proteinExistence type="predicted"/>
<feature type="compositionally biased region" description="Polar residues" evidence="1">
    <location>
        <begin position="1"/>
        <end position="36"/>
    </location>
</feature>
<keyword evidence="3" id="KW-1185">Reference proteome</keyword>
<organism evidence="2 3">
    <name type="scientific">Nibricoccus aquaticus</name>
    <dbReference type="NCBI Taxonomy" id="2576891"/>
    <lineage>
        <taxon>Bacteria</taxon>
        <taxon>Pseudomonadati</taxon>
        <taxon>Verrucomicrobiota</taxon>
        <taxon>Opitutia</taxon>
        <taxon>Opitutales</taxon>
        <taxon>Opitutaceae</taxon>
        <taxon>Nibricoccus</taxon>
    </lineage>
</organism>
<protein>
    <submittedName>
        <fullName evidence="2">Uncharacterized protein</fullName>
    </submittedName>
</protein>
<feature type="region of interest" description="Disordered" evidence="1">
    <location>
        <begin position="1"/>
        <end position="41"/>
    </location>
</feature>
<sequence>MQISSESNSRLPAVSSSYPATNKTASSSGAQPSGNSLEAAGVKSADFTQMTRKELFDWMNTQITSGKMSLDESTPFLGMTLKMSVSTGQPVDMETDTDPINFIAKTREGIEGALVRGDGAEVNRLKSAIELMQRFQGTAFGIDARA</sequence>